<sequence length="70" mass="8451">MQAFTTKQENQQKERNEKKSIREMDVHKETIRIAYLTSNSDVVSIFIVVPTFYRTQRLISMVVRQFWNKL</sequence>
<evidence type="ECO:0000313" key="3">
    <source>
        <dbReference type="Proteomes" id="UP000829829"/>
    </source>
</evidence>
<dbReference type="EMBL" id="CP091957">
    <property type="protein sequence ID" value="UOG56593.1"/>
    <property type="molecule type" value="Genomic_DNA"/>
</dbReference>
<dbReference type="Proteomes" id="UP000829829">
    <property type="component" value="Chromosome 1"/>
</dbReference>
<feature type="region of interest" description="Disordered" evidence="1">
    <location>
        <begin position="1"/>
        <end position="21"/>
    </location>
</feature>
<reference evidence="2" key="1">
    <citation type="submission" date="2022-02" db="EMBL/GenBank/DDBJ databases">
        <title>The genetically variable rfb locus in Leptospira is a mobile cassette and a molecular signature of serovar identity.</title>
        <authorList>
            <person name="Nieves C."/>
            <person name="Vincent A.T."/>
            <person name="Zarantonelli L."/>
            <person name="Picardeau M."/>
            <person name="Veyrier F.J."/>
            <person name="Buschiazzo A."/>
        </authorList>
    </citation>
    <scope>NUCLEOTIDE SEQUENCE</scope>
    <source>
        <strain evidence="2">IP1512017</strain>
    </source>
</reference>
<proteinExistence type="predicted"/>
<evidence type="ECO:0000313" key="2">
    <source>
        <dbReference type="EMBL" id="UOG56593.1"/>
    </source>
</evidence>
<feature type="compositionally biased region" description="Basic and acidic residues" evidence="1">
    <location>
        <begin position="10"/>
        <end position="21"/>
    </location>
</feature>
<evidence type="ECO:0000256" key="1">
    <source>
        <dbReference type="SAM" id="MobiDB-lite"/>
    </source>
</evidence>
<accession>A0A9Q8RHB2</accession>
<name>A0A9Q8RHB2_9LEPT</name>
<dbReference type="AlphaFoldDB" id="A0A9Q8RHB2"/>
<organism evidence="2 3">
    <name type="scientific">Leptospira noguchii</name>
    <dbReference type="NCBI Taxonomy" id="28182"/>
    <lineage>
        <taxon>Bacteria</taxon>
        <taxon>Pseudomonadati</taxon>
        <taxon>Spirochaetota</taxon>
        <taxon>Spirochaetia</taxon>
        <taxon>Leptospirales</taxon>
        <taxon>Leptospiraceae</taxon>
        <taxon>Leptospira</taxon>
    </lineage>
</organism>
<protein>
    <submittedName>
        <fullName evidence="2">Uncharacterized protein</fullName>
    </submittedName>
</protein>
<gene>
    <name evidence="2" type="ORF">MAL03_17700</name>
</gene>